<keyword evidence="1" id="KW-0812">Transmembrane</keyword>
<dbReference type="Gene3D" id="3.30.700.10">
    <property type="entry name" value="Glycoprotein, Type 4 Pilin"/>
    <property type="match status" value="1"/>
</dbReference>
<evidence type="ECO:0000313" key="3">
    <source>
        <dbReference type="Proteomes" id="UP000178114"/>
    </source>
</evidence>
<evidence type="ECO:0000313" key="2">
    <source>
        <dbReference type="EMBL" id="OGF81464.1"/>
    </source>
</evidence>
<dbReference type="STRING" id="1798351.A2930_04440"/>
<evidence type="ECO:0000256" key="1">
    <source>
        <dbReference type="SAM" id="Phobius"/>
    </source>
</evidence>
<name>A0A1F5X0P7_9BACT</name>
<evidence type="ECO:0008006" key="4">
    <source>
        <dbReference type="Google" id="ProtNLM"/>
    </source>
</evidence>
<accession>A0A1F5X0P7</accession>
<dbReference type="PROSITE" id="PS00409">
    <property type="entry name" value="PROKAR_NTER_METHYL"/>
    <property type="match status" value="1"/>
</dbReference>
<dbReference type="SUPFAM" id="SSF54523">
    <property type="entry name" value="Pili subunits"/>
    <property type="match status" value="1"/>
</dbReference>
<protein>
    <recommendedName>
        <fullName evidence="4">General secretion pathway GspH domain-containing protein</fullName>
    </recommendedName>
</protein>
<comment type="caution">
    <text evidence="2">The sequence shown here is derived from an EMBL/GenBank/DDBJ whole genome shotgun (WGS) entry which is preliminary data.</text>
</comment>
<dbReference type="InterPro" id="IPR012902">
    <property type="entry name" value="N_methyl_site"/>
</dbReference>
<dbReference type="AlphaFoldDB" id="A0A1F5X0P7"/>
<gene>
    <name evidence="2" type="ORF">A2930_04440</name>
</gene>
<dbReference type="Proteomes" id="UP000178114">
    <property type="component" value="Unassembled WGS sequence"/>
</dbReference>
<proteinExistence type="predicted"/>
<dbReference type="NCBIfam" id="TIGR02532">
    <property type="entry name" value="IV_pilin_GFxxxE"/>
    <property type="match status" value="1"/>
</dbReference>
<sequence>MKGFTLLEILVSMAIIVVLSALIFSVMSSFGESNKLTEANSGIIGLLRDARSRTLASEFGSNFGVHFENTKAVLFRGDVYDSASPANESYLLPPSIEISAIDLTAGAVDTVFTRLYGTTTASGTVTLRSRSVPAKIHTVSIYSTGGIK</sequence>
<dbReference type="Pfam" id="PF07963">
    <property type="entry name" value="N_methyl"/>
    <property type="match status" value="1"/>
</dbReference>
<organism evidence="2 3">
    <name type="scientific">Candidatus Giovannonibacteria bacterium RIFCSPLOWO2_01_FULL_45_34</name>
    <dbReference type="NCBI Taxonomy" id="1798351"/>
    <lineage>
        <taxon>Bacteria</taxon>
        <taxon>Candidatus Giovannoniibacteriota</taxon>
    </lineage>
</organism>
<reference evidence="2 3" key="1">
    <citation type="journal article" date="2016" name="Nat. Commun.">
        <title>Thousands of microbial genomes shed light on interconnected biogeochemical processes in an aquifer system.</title>
        <authorList>
            <person name="Anantharaman K."/>
            <person name="Brown C.T."/>
            <person name="Hug L.A."/>
            <person name="Sharon I."/>
            <person name="Castelle C.J."/>
            <person name="Probst A.J."/>
            <person name="Thomas B.C."/>
            <person name="Singh A."/>
            <person name="Wilkins M.J."/>
            <person name="Karaoz U."/>
            <person name="Brodie E.L."/>
            <person name="Williams K.H."/>
            <person name="Hubbard S.S."/>
            <person name="Banfield J.F."/>
        </authorList>
    </citation>
    <scope>NUCLEOTIDE SEQUENCE [LARGE SCALE GENOMIC DNA]</scope>
</reference>
<keyword evidence="1" id="KW-1133">Transmembrane helix</keyword>
<dbReference type="EMBL" id="MFID01000010">
    <property type="protein sequence ID" value="OGF81464.1"/>
    <property type="molecule type" value="Genomic_DNA"/>
</dbReference>
<keyword evidence="1" id="KW-0472">Membrane</keyword>
<dbReference type="InterPro" id="IPR045584">
    <property type="entry name" value="Pilin-like"/>
</dbReference>
<feature type="transmembrane region" description="Helical" evidence="1">
    <location>
        <begin position="6"/>
        <end position="27"/>
    </location>
</feature>